<dbReference type="Gene3D" id="3.90.1680.10">
    <property type="entry name" value="SOS response associated peptidase-like"/>
    <property type="match status" value="1"/>
</dbReference>
<dbReference type="STRING" id="1120920.SAMN03080599_01261"/>
<evidence type="ECO:0000256" key="2">
    <source>
        <dbReference type="ARBA" id="ARBA00022670"/>
    </source>
</evidence>
<dbReference type="InterPro" id="IPR036590">
    <property type="entry name" value="SRAP-like"/>
</dbReference>
<keyword evidence="5" id="KW-0190">Covalent protein-DNA linkage</keyword>
<reference evidence="9 10" key="1">
    <citation type="submission" date="2016-10" db="EMBL/GenBank/DDBJ databases">
        <authorList>
            <person name="de Groot N.N."/>
        </authorList>
    </citation>
    <scope>NUCLEOTIDE SEQUENCE [LARGE SCALE GENOMIC DNA]</scope>
    <source>
        <strain evidence="9 10">DSM 2784</strain>
    </source>
</reference>
<name>A0A1G5RX39_9FIRM</name>
<dbReference type="GO" id="GO:0006508">
    <property type="term" value="P:proteolysis"/>
    <property type="evidence" value="ECO:0007669"/>
    <property type="project" value="UniProtKB-KW"/>
</dbReference>
<evidence type="ECO:0000256" key="7">
    <source>
        <dbReference type="ARBA" id="ARBA00023239"/>
    </source>
</evidence>
<evidence type="ECO:0000256" key="8">
    <source>
        <dbReference type="RuleBase" id="RU364100"/>
    </source>
</evidence>
<dbReference type="EMBL" id="FMWL01000004">
    <property type="protein sequence ID" value="SCZ78428.1"/>
    <property type="molecule type" value="Genomic_DNA"/>
</dbReference>
<organism evidence="9 10">
    <name type="scientific">Acidaminobacter hydrogenoformans DSM 2784</name>
    <dbReference type="NCBI Taxonomy" id="1120920"/>
    <lineage>
        <taxon>Bacteria</taxon>
        <taxon>Bacillati</taxon>
        <taxon>Bacillota</taxon>
        <taxon>Clostridia</taxon>
        <taxon>Peptostreptococcales</taxon>
        <taxon>Acidaminobacteraceae</taxon>
        <taxon>Acidaminobacter</taxon>
    </lineage>
</organism>
<dbReference type="Pfam" id="PF02586">
    <property type="entry name" value="SRAP"/>
    <property type="match status" value="1"/>
</dbReference>
<keyword evidence="4 8" id="KW-0378">Hydrolase</keyword>
<gene>
    <name evidence="9" type="ORF">SAMN03080599_01261</name>
</gene>
<sequence length="196" mass="22409">MCGRYFVDEAFEEILRRYKIHDVPDVNWSPREVFPTNEAPVVINAKEEYRAGLMKWGFVFPNMSRPIINARSETAGVKPAFKEALLKRRCIVPASGFFEWHGEKGARTKFRIERPEKSLVSFAGLYAPFTGTDGTRFFAYVILTRQSSPPVSEIHDREPIILKVEEEDVWLSQETTPGEIEILMRQTGPAVMLNAV</sequence>
<evidence type="ECO:0000256" key="1">
    <source>
        <dbReference type="ARBA" id="ARBA00008136"/>
    </source>
</evidence>
<evidence type="ECO:0000313" key="9">
    <source>
        <dbReference type="EMBL" id="SCZ78428.1"/>
    </source>
</evidence>
<dbReference type="GO" id="GO:0016829">
    <property type="term" value="F:lyase activity"/>
    <property type="evidence" value="ECO:0007669"/>
    <property type="project" value="UniProtKB-KW"/>
</dbReference>
<dbReference type="SUPFAM" id="SSF143081">
    <property type="entry name" value="BB1717-like"/>
    <property type="match status" value="1"/>
</dbReference>
<comment type="similarity">
    <text evidence="1 8">Belongs to the SOS response-associated peptidase family.</text>
</comment>
<dbReference type="EC" id="3.4.-.-" evidence="8"/>
<evidence type="ECO:0000256" key="6">
    <source>
        <dbReference type="ARBA" id="ARBA00023125"/>
    </source>
</evidence>
<evidence type="ECO:0000313" key="10">
    <source>
        <dbReference type="Proteomes" id="UP000199208"/>
    </source>
</evidence>
<accession>A0A1G5RX39</accession>
<keyword evidence="7" id="KW-0456">Lyase</keyword>
<dbReference type="GO" id="GO:0003697">
    <property type="term" value="F:single-stranded DNA binding"/>
    <property type="evidence" value="ECO:0007669"/>
    <property type="project" value="InterPro"/>
</dbReference>
<keyword evidence="2 8" id="KW-0645">Protease</keyword>
<protein>
    <recommendedName>
        <fullName evidence="8">Abasic site processing protein</fullName>
        <ecNumber evidence="8">3.4.-.-</ecNumber>
    </recommendedName>
</protein>
<dbReference type="GO" id="GO:0008233">
    <property type="term" value="F:peptidase activity"/>
    <property type="evidence" value="ECO:0007669"/>
    <property type="project" value="UniProtKB-KW"/>
</dbReference>
<dbReference type="AlphaFoldDB" id="A0A1G5RX39"/>
<dbReference type="RefSeq" id="WP_092590046.1">
    <property type="nucleotide sequence ID" value="NZ_FMWL01000004.1"/>
</dbReference>
<dbReference type="PANTHER" id="PTHR13604:SF0">
    <property type="entry name" value="ABASIC SITE PROCESSING PROTEIN HMCES"/>
    <property type="match status" value="1"/>
</dbReference>
<dbReference type="OrthoDB" id="9782620at2"/>
<dbReference type="GO" id="GO:0106300">
    <property type="term" value="P:protein-DNA covalent cross-linking repair"/>
    <property type="evidence" value="ECO:0007669"/>
    <property type="project" value="InterPro"/>
</dbReference>
<evidence type="ECO:0000256" key="4">
    <source>
        <dbReference type="ARBA" id="ARBA00022801"/>
    </source>
</evidence>
<keyword evidence="10" id="KW-1185">Reference proteome</keyword>
<dbReference type="PANTHER" id="PTHR13604">
    <property type="entry name" value="DC12-RELATED"/>
    <property type="match status" value="1"/>
</dbReference>
<keyword evidence="3" id="KW-0227">DNA damage</keyword>
<dbReference type="Proteomes" id="UP000199208">
    <property type="component" value="Unassembled WGS sequence"/>
</dbReference>
<proteinExistence type="inferred from homology"/>
<evidence type="ECO:0000256" key="3">
    <source>
        <dbReference type="ARBA" id="ARBA00022763"/>
    </source>
</evidence>
<dbReference type="InterPro" id="IPR003738">
    <property type="entry name" value="SRAP"/>
</dbReference>
<evidence type="ECO:0000256" key="5">
    <source>
        <dbReference type="ARBA" id="ARBA00023124"/>
    </source>
</evidence>
<keyword evidence="6" id="KW-0238">DNA-binding</keyword>